<evidence type="ECO:0000256" key="3">
    <source>
        <dbReference type="ARBA" id="ARBA00023239"/>
    </source>
</evidence>
<sequence>MFQENRLKRRIARGERVYGAWLSLASPAVAELMAAVGFDFLIVDQEHGAGSLQDAAHMLRASAAVGCPAIVRVPWNDQVYLKRILDLGAQSLMIPMVETAEEAAAAVAACRYPPRGRRGYAAPAMRCSGYGTAEGYVARAHEELFLIVQIESAAAAERAEAIAAVDGVDMVLIGVNDLAGSIGRLEQLDHPEVDALVRRAEAGIRAAGKPLGTVPSARRDTGGLFRDGYSLVAGAGDSVLLREAAGTHLAAIRAVMETGR</sequence>
<dbReference type="Pfam" id="PF03328">
    <property type="entry name" value="HpcH_HpaI"/>
    <property type="match status" value="1"/>
</dbReference>
<dbReference type="PANTHER" id="PTHR30502:SF0">
    <property type="entry name" value="PHOSPHOENOLPYRUVATE CARBOXYLASE FAMILY PROTEIN"/>
    <property type="match status" value="1"/>
</dbReference>
<proteinExistence type="inferred from homology"/>
<keyword evidence="4" id="KW-1133">Transmembrane helix</keyword>
<dbReference type="EMBL" id="JBBLZC010000034">
    <property type="protein sequence ID" value="MEK0085769.1"/>
    <property type="molecule type" value="Genomic_DNA"/>
</dbReference>
<keyword evidence="4" id="KW-0812">Transmembrane</keyword>
<dbReference type="Proteomes" id="UP001375743">
    <property type="component" value="Unassembled WGS sequence"/>
</dbReference>
<comment type="similarity">
    <text evidence="1">Belongs to the HpcH/HpaI aldolase family.</text>
</comment>
<evidence type="ECO:0000313" key="6">
    <source>
        <dbReference type="EMBL" id="MEK0085769.1"/>
    </source>
</evidence>
<keyword evidence="4" id="KW-0472">Membrane</keyword>
<reference evidence="6 7" key="1">
    <citation type="submission" date="2024-01" db="EMBL/GenBank/DDBJ databases">
        <title>Multi-omics insights into the function and evolution of sodium benzoate biodegradation pathways in Benzoatithermus flavus gen. nov., sp. nov. from hot spring.</title>
        <authorList>
            <person name="Hu C.-J."/>
            <person name="Li W.-J."/>
        </authorList>
    </citation>
    <scope>NUCLEOTIDE SEQUENCE [LARGE SCALE GENOMIC DNA]</scope>
    <source>
        <strain evidence="6 7">SYSU G07066</strain>
    </source>
</reference>
<keyword evidence="3 6" id="KW-0456">Lyase</keyword>
<feature type="transmembrane region" description="Helical" evidence="4">
    <location>
        <begin position="21"/>
        <end position="43"/>
    </location>
</feature>
<feature type="domain" description="HpcH/HpaI aldolase/citrate lyase" evidence="5">
    <location>
        <begin position="19"/>
        <end position="243"/>
    </location>
</feature>
<evidence type="ECO:0000256" key="2">
    <source>
        <dbReference type="ARBA" id="ARBA00022723"/>
    </source>
</evidence>
<dbReference type="InterPro" id="IPR040442">
    <property type="entry name" value="Pyrv_kinase-like_dom_sf"/>
</dbReference>
<accession>A0ABU8XZJ2</accession>
<keyword evidence="7" id="KW-1185">Reference proteome</keyword>
<dbReference type="Gene3D" id="3.20.20.60">
    <property type="entry name" value="Phosphoenolpyruvate-binding domains"/>
    <property type="match status" value="1"/>
</dbReference>
<protein>
    <submittedName>
        <fullName evidence="6">Aldolase/citrate lyase family protein</fullName>
    </submittedName>
</protein>
<comment type="caution">
    <text evidence="6">The sequence shown here is derived from an EMBL/GenBank/DDBJ whole genome shotgun (WGS) entry which is preliminary data.</text>
</comment>
<dbReference type="InterPro" id="IPR005000">
    <property type="entry name" value="Aldolase/citrate-lyase_domain"/>
</dbReference>
<dbReference type="GO" id="GO:0016829">
    <property type="term" value="F:lyase activity"/>
    <property type="evidence" value="ECO:0007669"/>
    <property type="project" value="UniProtKB-KW"/>
</dbReference>
<dbReference type="SUPFAM" id="SSF51621">
    <property type="entry name" value="Phosphoenolpyruvate/pyruvate domain"/>
    <property type="match status" value="1"/>
</dbReference>
<name>A0ABU8XZJ2_9PROT</name>
<dbReference type="PANTHER" id="PTHR30502">
    <property type="entry name" value="2-KETO-3-DEOXY-L-RHAMNONATE ALDOLASE"/>
    <property type="match status" value="1"/>
</dbReference>
<keyword evidence="2" id="KW-0479">Metal-binding</keyword>
<dbReference type="RefSeq" id="WP_418161619.1">
    <property type="nucleotide sequence ID" value="NZ_JBBLZC010000034.1"/>
</dbReference>
<organism evidence="6 7">
    <name type="scientific">Benzoatithermus flavus</name>
    <dbReference type="NCBI Taxonomy" id="3108223"/>
    <lineage>
        <taxon>Bacteria</taxon>
        <taxon>Pseudomonadati</taxon>
        <taxon>Pseudomonadota</taxon>
        <taxon>Alphaproteobacteria</taxon>
        <taxon>Geminicoccales</taxon>
        <taxon>Geminicoccaceae</taxon>
        <taxon>Benzoatithermus</taxon>
    </lineage>
</organism>
<evidence type="ECO:0000313" key="7">
    <source>
        <dbReference type="Proteomes" id="UP001375743"/>
    </source>
</evidence>
<gene>
    <name evidence="6" type="ORF">U1T56_21660</name>
</gene>
<evidence type="ECO:0000259" key="5">
    <source>
        <dbReference type="Pfam" id="PF03328"/>
    </source>
</evidence>
<evidence type="ECO:0000256" key="1">
    <source>
        <dbReference type="ARBA" id="ARBA00005568"/>
    </source>
</evidence>
<evidence type="ECO:0000256" key="4">
    <source>
        <dbReference type="SAM" id="Phobius"/>
    </source>
</evidence>
<dbReference type="InterPro" id="IPR015813">
    <property type="entry name" value="Pyrv/PenolPyrv_kinase-like_dom"/>
</dbReference>
<dbReference type="InterPro" id="IPR050251">
    <property type="entry name" value="HpcH-HpaI_aldolase"/>
</dbReference>